<evidence type="ECO:0000256" key="3">
    <source>
        <dbReference type="ARBA" id="ARBA00022692"/>
    </source>
</evidence>
<evidence type="ECO:0000313" key="13">
    <source>
        <dbReference type="Proteomes" id="UP000199409"/>
    </source>
</evidence>
<dbReference type="HAMAP" id="MF_02078">
    <property type="entry name" value="MurJ_MviN"/>
    <property type="match status" value="1"/>
</dbReference>
<evidence type="ECO:0000256" key="8">
    <source>
        <dbReference type="ARBA" id="ARBA00060041"/>
    </source>
</evidence>
<evidence type="ECO:0000256" key="11">
    <source>
        <dbReference type="PIRNR" id="PIRNR002869"/>
    </source>
</evidence>
<feature type="transmembrane region" description="Helical" evidence="10">
    <location>
        <begin position="193"/>
        <end position="215"/>
    </location>
</feature>
<feature type="transmembrane region" description="Helical" evidence="10">
    <location>
        <begin position="388"/>
        <end position="406"/>
    </location>
</feature>
<dbReference type="STRING" id="37625.SAMN05660420_02219"/>
<evidence type="ECO:0000256" key="4">
    <source>
        <dbReference type="ARBA" id="ARBA00022960"/>
    </source>
</evidence>
<dbReference type="GO" id="GO:0071555">
    <property type="term" value="P:cell wall organization"/>
    <property type="evidence" value="ECO:0007669"/>
    <property type="project" value="UniProtKB-UniRule"/>
</dbReference>
<dbReference type="OrthoDB" id="9786339at2"/>
<feature type="transmembrane region" description="Helical" evidence="10">
    <location>
        <begin position="137"/>
        <end position="157"/>
    </location>
</feature>
<dbReference type="GO" id="GO:0005886">
    <property type="term" value="C:plasma membrane"/>
    <property type="evidence" value="ECO:0007669"/>
    <property type="project" value="UniProtKB-SubCell"/>
</dbReference>
<feature type="transmembrane region" description="Helical" evidence="10">
    <location>
        <begin position="169"/>
        <end position="187"/>
    </location>
</feature>
<protein>
    <recommendedName>
        <fullName evidence="10">Probable lipid II flippase MurJ</fullName>
    </recommendedName>
</protein>
<dbReference type="Proteomes" id="UP000199409">
    <property type="component" value="Unassembled WGS sequence"/>
</dbReference>
<accession>A0A1H4BIA0</accession>
<dbReference type="CDD" id="cd13123">
    <property type="entry name" value="MATE_MurJ_like"/>
    <property type="match status" value="1"/>
</dbReference>
<evidence type="ECO:0000256" key="5">
    <source>
        <dbReference type="ARBA" id="ARBA00022984"/>
    </source>
</evidence>
<evidence type="ECO:0000256" key="6">
    <source>
        <dbReference type="ARBA" id="ARBA00022989"/>
    </source>
</evidence>
<evidence type="ECO:0000256" key="7">
    <source>
        <dbReference type="ARBA" id="ARBA00023136"/>
    </source>
</evidence>
<keyword evidence="2 10" id="KW-1003">Cell membrane</keyword>
<keyword evidence="5 10" id="KW-0573">Peptidoglycan synthesis</keyword>
<comment type="function">
    <text evidence="8 10 11">Involved in peptidoglycan biosynthesis. Transports lipid-linked peptidoglycan precursors from the inner to the outer leaflet of the cytoplasmic membrane.</text>
</comment>
<keyword evidence="13" id="KW-1185">Reference proteome</keyword>
<dbReference type="GO" id="GO:0008360">
    <property type="term" value="P:regulation of cell shape"/>
    <property type="evidence" value="ECO:0007669"/>
    <property type="project" value="UniProtKB-UniRule"/>
</dbReference>
<keyword evidence="6 10" id="KW-1133">Transmembrane helix</keyword>
<dbReference type="PIRSF" id="PIRSF002869">
    <property type="entry name" value="MviN"/>
    <property type="match status" value="1"/>
</dbReference>
<dbReference type="NCBIfam" id="TIGR01695">
    <property type="entry name" value="murJ_mviN"/>
    <property type="match status" value="1"/>
</dbReference>
<name>A0A1H4BIA0_9BACT</name>
<keyword evidence="4 10" id="KW-0133">Cell shape</keyword>
<feature type="transmembrane region" description="Helical" evidence="10">
    <location>
        <begin position="316"/>
        <end position="337"/>
    </location>
</feature>
<dbReference type="GO" id="GO:0034204">
    <property type="term" value="P:lipid translocation"/>
    <property type="evidence" value="ECO:0007669"/>
    <property type="project" value="TreeGrafter"/>
</dbReference>
<evidence type="ECO:0000256" key="2">
    <source>
        <dbReference type="ARBA" id="ARBA00022475"/>
    </source>
</evidence>
<evidence type="ECO:0000256" key="10">
    <source>
        <dbReference type="HAMAP-Rule" id="MF_02078"/>
    </source>
</evidence>
<reference evidence="12 13" key="1">
    <citation type="submission" date="2016-10" db="EMBL/GenBank/DDBJ databases">
        <authorList>
            <person name="de Groot N.N."/>
        </authorList>
    </citation>
    <scope>NUCLEOTIDE SEQUENCE [LARGE SCALE GENOMIC DNA]</scope>
    <source>
        <strain evidence="12 13">DSM 7343</strain>
    </source>
</reference>
<feature type="transmembrane region" description="Helical" evidence="10">
    <location>
        <begin position="483"/>
        <end position="504"/>
    </location>
</feature>
<dbReference type="AlphaFoldDB" id="A0A1H4BIA0"/>
<dbReference type="RefSeq" id="WP_092348254.1">
    <property type="nucleotide sequence ID" value="NZ_FNQN01000006.1"/>
</dbReference>
<dbReference type="PRINTS" id="PR01806">
    <property type="entry name" value="VIRFACTRMVIN"/>
</dbReference>
<keyword evidence="10 11" id="KW-0961">Cell wall biogenesis/degradation</keyword>
<sequence>MTNKKKMTAATIIMASATSMSRVAGLVRDIVVARLFGAGMMTDAFFMAFTIPNLLRRFFGEGSLTAAFVPIFSETFHRRGEKDAQQLANRCVSLLMIVMLVVVSLGVLFSPWIVQGVGYGFGQVEGKLQLTNQLNRIMFPYIGFVSVLALLTGILNVRGHFFVPAVSPLFLNLSMIISALTLGHLFAQPIFALAIGVLLGGIVQLLLQVPVLCRYKIRLRFDFNFRHDPSLRKIRNLMLPGIAGVAIYQINIIVTRLLASFLPEGSVSYLYYGQRLFEFPQGIFIVSLAQAALPMMSRQVAEDDKDGLQQSLNFALTLITIFTLPAIVGLILCAKPIYSLFFFGGEFNMSALENTSLALICYAPGLIFVGYSRIAAQTFYALKDTRTPVIISFWTLLVNLFAGLLLMQYWGFLGLAISLTLASLFNAFMLLLLLQRKVGSFLQTSLYKPVIKVIPACVLMAMVVTMLLGFADWMQVGAVVNKSIVLFGAIAVGLLIFFGSCYLLRVEEIRQGWQLLRGRNQR</sequence>
<dbReference type="Pfam" id="PF03023">
    <property type="entry name" value="MurJ"/>
    <property type="match status" value="1"/>
</dbReference>
<organism evidence="12 13">
    <name type="scientific">Desulfuromusa kysingii</name>
    <dbReference type="NCBI Taxonomy" id="37625"/>
    <lineage>
        <taxon>Bacteria</taxon>
        <taxon>Pseudomonadati</taxon>
        <taxon>Thermodesulfobacteriota</taxon>
        <taxon>Desulfuromonadia</taxon>
        <taxon>Desulfuromonadales</taxon>
        <taxon>Geopsychrobacteraceae</taxon>
        <taxon>Desulfuromusa</taxon>
    </lineage>
</organism>
<dbReference type="InterPro" id="IPR004268">
    <property type="entry name" value="MurJ"/>
</dbReference>
<gene>
    <name evidence="10" type="primary">murJ</name>
    <name evidence="12" type="ORF">SAMN05660420_02219</name>
</gene>
<keyword evidence="7 10" id="KW-0472">Membrane</keyword>
<dbReference type="GO" id="GO:0015648">
    <property type="term" value="F:lipid-linked peptidoglycan transporter activity"/>
    <property type="evidence" value="ECO:0007669"/>
    <property type="project" value="UniProtKB-UniRule"/>
</dbReference>
<proteinExistence type="inferred from homology"/>
<feature type="transmembrane region" description="Helical" evidence="10">
    <location>
        <begin position="92"/>
        <end position="114"/>
    </location>
</feature>
<dbReference type="PANTHER" id="PTHR47019:SF1">
    <property type="entry name" value="LIPID II FLIPPASE MURJ"/>
    <property type="match status" value="1"/>
</dbReference>
<dbReference type="UniPathway" id="UPA00219"/>
<feature type="transmembrane region" description="Helical" evidence="10">
    <location>
        <begin position="412"/>
        <end position="433"/>
    </location>
</feature>
<feature type="transmembrane region" description="Helical" evidence="10">
    <location>
        <begin position="357"/>
        <end position="376"/>
    </location>
</feature>
<evidence type="ECO:0000256" key="1">
    <source>
        <dbReference type="ARBA" id="ARBA00004651"/>
    </source>
</evidence>
<dbReference type="GO" id="GO:0009252">
    <property type="term" value="P:peptidoglycan biosynthetic process"/>
    <property type="evidence" value="ECO:0007669"/>
    <property type="project" value="UniProtKB-UniRule"/>
</dbReference>
<evidence type="ECO:0000256" key="9">
    <source>
        <dbReference type="ARBA" id="ARBA00061532"/>
    </source>
</evidence>
<comment type="similarity">
    <text evidence="9 10 11">Belongs to the MurJ/MviN family.</text>
</comment>
<dbReference type="EMBL" id="FNQN01000006">
    <property type="protein sequence ID" value="SEA47748.1"/>
    <property type="molecule type" value="Genomic_DNA"/>
</dbReference>
<comment type="pathway">
    <text evidence="10">Cell wall biogenesis; peptidoglycan biosynthesis.</text>
</comment>
<feature type="transmembrane region" description="Helical" evidence="10">
    <location>
        <begin position="236"/>
        <end position="259"/>
    </location>
</feature>
<keyword evidence="3 10" id="KW-0812">Transmembrane</keyword>
<keyword evidence="10 11" id="KW-0813">Transport</keyword>
<feature type="transmembrane region" description="Helical" evidence="10">
    <location>
        <begin position="453"/>
        <end position="471"/>
    </location>
</feature>
<feature type="transmembrane region" description="Helical" evidence="10">
    <location>
        <begin position="279"/>
        <end position="296"/>
    </location>
</feature>
<evidence type="ECO:0000313" key="12">
    <source>
        <dbReference type="EMBL" id="SEA47748.1"/>
    </source>
</evidence>
<dbReference type="PANTHER" id="PTHR47019">
    <property type="entry name" value="LIPID II FLIPPASE MURJ"/>
    <property type="match status" value="1"/>
</dbReference>
<comment type="subcellular location">
    <subcellularLocation>
        <location evidence="1 10">Cell membrane</location>
        <topology evidence="1 10">Multi-pass membrane protein</topology>
    </subcellularLocation>
</comment>
<dbReference type="InterPro" id="IPR051050">
    <property type="entry name" value="Lipid_II_flippase_MurJ/MviN"/>
</dbReference>